<dbReference type="AlphaFoldDB" id="A0A6C0JT53"/>
<reference evidence="1" key="1">
    <citation type="journal article" date="2020" name="Nature">
        <title>Giant virus diversity and host interactions through global metagenomics.</title>
        <authorList>
            <person name="Schulz F."/>
            <person name="Roux S."/>
            <person name="Paez-Espino D."/>
            <person name="Jungbluth S."/>
            <person name="Walsh D.A."/>
            <person name="Denef V.J."/>
            <person name="McMahon K.D."/>
            <person name="Konstantinidis K.T."/>
            <person name="Eloe-Fadrosh E.A."/>
            <person name="Kyrpides N.C."/>
            <person name="Woyke T."/>
        </authorList>
    </citation>
    <scope>NUCLEOTIDE SEQUENCE</scope>
    <source>
        <strain evidence="1">GVMAG-S-1064190-84</strain>
    </source>
</reference>
<sequence>MSDGLNDSWIDIRKINFEKKLKIIESKKKKVVVKFLIELQDSVSKFQKSNPTLTKKQWELLGDIEKNLNKIFKEPKIVVGEDQID</sequence>
<accession>A0A6C0JT53</accession>
<protein>
    <submittedName>
        <fullName evidence="1">Uncharacterized protein</fullName>
    </submittedName>
</protein>
<proteinExistence type="predicted"/>
<name>A0A6C0JT53_9ZZZZ</name>
<dbReference type="EMBL" id="MN740699">
    <property type="protein sequence ID" value="QHU08935.1"/>
    <property type="molecule type" value="Genomic_DNA"/>
</dbReference>
<organism evidence="1">
    <name type="scientific">viral metagenome</name>
    <dbReference type="NCBI Taxonomy" id="1070528"/>
    <lineage>
        <taxon>unclassified sequences</taxon>
        <taxon>metagenomes</taxon>
        <taxon>organismal metagenomes</taxon>
    </lineage>
</organism>
<evidence type="ECO:0000313" key="1">
    <source>
        <dbReference type="EMBL" id="QHU08935.1"/>
    </source>
</evidence>